<evidence type="ECO:0000313" key="4">
    <source>
        <dbReference type="EMBL" id="CAL1143540.1"/>
    </source>
</evidence>
<evidence type="ECO:0000256" key="2">
    <source>
        <dbReference type="SAM" id="Phobius"/>
    </source>
</evidence>
<comment type="caution">
    <text evidence="3">The sequence shown here is derived from an EMBL/GenBank/DDBJ whole genome shotgun (WGS) entry which is preliminary data.</text>
</comment>
<reference evidence="3" key="1">
    <citation type="submission" date="2022-10" db="EMBL/GenBank/DDBJ databases">
        <authorList>
            <person name="Chen Y."/>
            <person name="Dougan E. K."/>
            <person name="Chan C."/>
            <person name="Rhodes N."/>
            <person name="Thang M."/>
        </authorList>
    </citation>
    <scope>NUCLEOTIDE SEQUENCE</scope>
</reference>
<reference evidence="4" key="2">
    <citation type="submission" date="2024-04" db="EMBL/GenBank/DDBJ databases">
        <authorList>
            <person name="Chen Y."/>
            <person name="Shah S."/>
            <person name="Dougan E. K."/>
            <person name="Thang M."/>
            <person name="Chan C."/>
        </authorList>
    </citation>
    <scope>NUCLEOTIDE SEQUENCE [LARGE SCALE GENOMIC DNA]</scope>
</reference>
<accession>A0A9P1CEK0</accession>
<dbReference type="OrthoDB" id="10653818at2759"/>
<dbReference type="Proteomes" id="UP001152797">
    <property type="component" value="Unassembled WGS sequence"/>
</dbReference>
<keyword evidence="5" id="KW-1185">Reference proteome</keyword>
<dbReference type="EMBL" id="CAMXCT020001446">
    <property type="protein sequence ID" value="CAL1143540.1"/>
    <property type="molecule type" value="Genomic_DNA"/>
</dbReference>
<dbReference type="EMBL" id="CAMXCT010001446">
    <property type="protein sequence ID" value="CAI3990165.1"/>
    <property type="molecule type" value="Genomic_DNA"/>
</dbReference>
<feature type="transmembrane region" description="Helical" evidence="2">
    <location>
        <begin position="310"/>
        <end position="332"/>
    </location>
</feature>
<feature type="transmembrane region" description="Helical" evidence="2">
    <location>
        <begin position="126"/>
        <end position="149"/>
    </location>
</feature>
<keyword evidence="2" id="KW-0472">Membrane</keyword>
<evidence type="ECO:0000313" key="5">
    <source>
        <dbReference type="Proteomes" id="UP001152797"/>
    </source>
</evidence>
<dbReference type="EMBL" id="CAMXCT030001446">
    <property type="protein sequence ID" value="CAL4777477.1"/>
    <property type="molecule type" value="Genomic_DNA"/>
</dbReference>
<keyword evidence="2" id="KW-1133">Transmembrane helix</keyword>
<evidence type="ECO:0000256" key="1">
    <source>
        <dbReference type="SAM" id="MobiDB-lite"/>
    </source>
</evidence>
<gene>
    <name evidence="3" type="ORF">C1SCF055_LOCUS17180</name>
</gene>
<proteinExistence type="predicted"/>
<protein>
    <submittedName>
        <fullName evidence="3">Uncharacterized protein</fullName>
    </submittedName>
</protein>
<name>A0A9P1CEK0_9DINO</name>
<feature type="transmembrane region" description="Helical" evidence="2">
    <location>
        <begin position="273"/>
        <end position="290"/>
    </location>
</feature>
<keyword evidence="2" id="KW-0812">Transmembrane</keyword>
<organism evidence="3">
    <name type="scientific">Cladocopium goreaui</name>
    <dbReference type="NCBI Taxonomy" id="2562237"/>
    <lineage>
        <taxon>Eukaryota</taxon>
        <taxon>Sar</taxon>
        <taxon>Alveolata</taxon>
        <taxon>Dinophyceae</taxon>
        <taxon>Suessiales</taxon>
        <taxon>Symbiodiniaceae</taxon>
        <taxon>Cladocopium</taxon>
    </lineage>
</organism>
<sequence>MEVSRNRSWRPPANATTFSFGPWVTCHCAHGVVEEPEVRIHADEEIRRAPPQTKLRQTTGLKTETDRFPSEFKKPLLQLPEAAIPEREDRKNGRETLSKATSSALKRVQLPAPVPTSAAPSRWKKVVTAALLFVVVSGLVLLAAAYPVAEHLSDEFKEYSCRISDPAIYSASEIPYFQYSLTPGVSCWVELEISKPCQESGCEPALQHAGWTVVTFENPKEFLSPIRKTCAAQVKRLPEHFKCFVAPSSEGSLVVLPRPAAAWEVETLLAARYTWAVLVWLLAWPLLCLMHLPGARCIPSKQFLLRFLRVALKVCAMALVFIALAGGVLLAIRYPAARHLRDELQDGTCQLTGAGVAKRHWSLLPAVQCPVTVLKGDETAEALIFSYPTKWLDKQYHHLKCEDLVNSLDKSGFPCASSGKTLLEGHKADLPVVFLELMNLQFQHRVALDLWCISVLATMVMLLLYPCWRTKRQDPDVTDYRRLSGDAR</sequence>
<evidence type="ECO:0000313" key="3">
    <source>
        <dbReference type="EMBL" id="CAI3990165.1"/>
    </source>
</evidence>
<feature type="transmembrane region" description="Helical" evidence="2">
    <location>
        <begin position="446"/>
        <end position="465"/>
    </location>
</feature>
<feature type="region of interest" description="Disordered" evidence="1">
    <location>
        <begin position="83"/>
        <end position="102"/>
    </location>
</feature>
<feature type="compositionally biased region" description="Basic and acidic residues" evidence="1">
    <location>
        <begin position="84"/>
        <end position="97"/>
    </location>
</feature>
<dbReference type="AlphaFoldDB" id="A0A9P1CEK0"/>